<dbReference type="GeneID" id="19892643"/>
<name>J5JBZ7_BEAB2</name>
<evidence type="ECO:0000313" key="2">
    <source>
        <dbReference type="EMBL" id="EJP61441.1"/>
    </source>
</evidence>
<sequence>MSEWSQPPNAQLEEPVAAPRVPNRSSVPVFGSLSASLLVESPTEKGFPHHRPCDLPSAISEWSQPPDAQLERYEPVATPRVPNRSGFPVFGSSLASFLAESPTEKGELCLKRKQ</sequence>
<protein>
    <submittedName>
        <fullName evidence="2">Uncharacterized protein</fullName>
    </submittedName>
</protein>
<dbReference type="AlphaFoldDB" id="J5JBZ7"/>
<evidence type="ECO:0000313" key="3">
    <source>
        <dbReference type="Proteomes" id="UP000002762"/>
    </source>
</evidence>
<feature type="region of interest" description="Disordered" evidence="1">
    <location>
        <begin position="1"/>
        <end position="25"/>
    </location>
</feature>
<organism evidence="2 3">
    <name type="scientific">Beauveria bassiana (strain ARSEF 2860)</name>
    <name type="common">White muscardine disease fungus</name>
    <name type="synonym">Tritirachium shiotae</name>
    <dbReference type="NCBI Taxonomy" id="655819"/>
    <lineage>
        <taxon>Eukaryota</taxon>
        <taxon>Fungi</taxon>
        <taxon>Dikarya</taxon>
        <taxon>Ascomycota</taxon>
        <taxon>Pezizomycotina</taxon>
        <taxon>Sordariomycetes</taxon>
        <taxon>Hypocreomycetidae</taxon>
        <taxon>Hypocreales</taxon>
        <taxon>Cordycipitaceae</taxon>
        <taxon>Beauveria</taxon>
    </lineage>
</organism>
<dbReference type="EMBL" id="JH725209">
    <property type="protein sequence ID" value="EJP61441.1"/>
    <property type="molecule type" value="Genomic_DNA"/>
</dbReference>
<proteinExistence type="predicted"/>
<evidence type="ECO:0000256" key="1">
    <source>
        <dbReference type="SAM" id="MobiDB-lite"/>
    </source>
</evidence>
<dbReference type="Proteomes" id="UP000002762">
    <property type="component" value="Unassembled WGS sequence"/>
</dbReference>
<dbReference type="RefSeq" id="XP_008602950.1">
    <property type="nucleotide sequence ID" value="XM_008604728.1"/>
</dbReference>
<dbReference type="HOGENOM" id="CLU_2120662_0_0_1"/>
<keyword evidence="3" id="KW-1185">Reference proteome</keyword>
<accession>J5JBZ7</accession>
<reference evidence="2 3" key="1">
    <citation type="journal article" date="2012" name="Sci. Rep.">
        <title>Genomic perspectives on the evolution of fungal entomopathogenicity in Beauveria bassiana.</title>
        <authorList>
            <person name="Xiao G."/>
            <person name="Ying S.H."/>
            <person name="Zheng P."/>
            <person name="Wang Z.L."/>
            <person name="Zhang S."/>
            <person name="Xie X.Q."/>
            <person name="Shang Y."/>
            <person name="St Leger R.J."/>
            <person name="Zhao G.P."/>
            <person name="Wang C."/>
            <person name="Feng M.G."/>
        </authorList>
    </citation>
    <scope>NUCLEOTIDE SEQUENCE [LARGE SCALE GENOMIC DNA]</scope>
    <source>
        <strain evidence="2 3">ARSEF 2860</strain>
    </source>
</reference>
<gene>
    <name evidence="2" type="ORF">BBA_09631</name>
</gene>
<dbReference type="InParanoid" id="J5JBZ7"/>